<keyword evidence="2" id="KW-1185">Reference proteome</keyword>
<organism evidence="1 2">
    <name type="scientific">Dallia pectoralis</name>
    <name type="common">Alaska blackfish</name>
    <dbReference type="NCBI Taxonomy" id="75939"/>
    <lineage>
        <taxon>Eukaryota</taxon>
        <taxon>Metazoa</taxon>
        <taxon>Chordata</taxon>
        <taxon>Craniata</taxon>
        <taxon>Vertebrata</taxon>
        <taxon>Euteleostomi</taxon>
        <taxon>Actinopterygii</taxon>
        <taxon>Neopterygii</taxon>
        <taxon>Teleostei</taxon>
        <taxon>Protacanthopterygii</taxon>
        <taxon>Esociformes</taxon>
        <taxon>Umbridae</taxon>
        <taxon>Dallia</taxon>
    </lineage>
</organism>
<comment type="caution">
    <text evidence="1">The sequence shown here is derived from an EMBL/GenBank/DDBJ whole genome shotgun (WGS) entry which is preliminary data.</text>
</comment>
<sequence length="72" mass="8265">MLMDVMKAHELIKRSKSGCLVSFPRRLFHWGLVKTHRPVEIAQSNMSLRRMETFLQSPAGGYMAPVTVQYLS</sequence>
<gene>
    <name evidence="1" type="ORF">DPEC_G00051720</name>
</gene>
<dbReference type="Proteomes" id="UP001157502">
    <property type="component" value="Chromosome 4"/>
</dbReference>
<proteinExistence type="predicted"/>
<evidence type="ECO:0000313" key="2">
    <source>
        <dbReference type="Proteomes" id="UP001157502"/>
    </source>
</evidence>
<accession>A0ACC2HC17</accession>
<reference evidence="1" key="1">
    <citation type="submission" date="2021-05" db="EMBL/GenBank/DDBJ databases">
        <authorList>
            <person name="Pan Q."/>
            <person name="Jouanno E."/>
            <person name="Zahm M."/>
            <person name="Klopp C."/>
            <person name="Cabau C."/>
            <person name="Louis A."/>
            <person name="Berthelot C."/>
            <person name="Parey E."/>
            <person name="Roest Crollius H."/>
            <person name="Montfort J."/>
            <person name="Robinson-Rechavi M."/>
            <person name="Bouchez O."/>
            <person name="Lampietro C."/>
            <person name="Lopez Roques C."/>
            <person name="Donnadieu C."/>
            <person name="Postlethwait J."/>
            <person name="Bobe J."/>
            <person name="Dillon D."/>
            <person name="Chandos A."/>
            <person name="von Hippel F."/>
            <person name="Guiguen Y."/>
        </authorList>
    </citation>
    <scope>NUCLEOTIDE SEQUENCE</scope>
    <source>
        <strain evidence="1">YG-Jan2019</strain>
    </source>
</reference>
<name>A0ACC2HC17_DALPE</name>
<evidence type="ECO:0000313" key="1">
    <source>
        <dbReference type="EMBL" id="KAJ8013290.1"/>
    </source>
</evidence>
<dbReference type="EMBL" id="CM055731">
    <property type="protein sequence ID" value="KAJ8013290.1"/>
    <property type="molecule type" value="Genomic_DNA"/>
</dbReference>
<protein>
    <submittedName>
        <fullName evidence="1">Uncharacterized protein</fullName>
    </submittedName>
</protein>